<dbReference type="InterPro" id="IPR027417">
    <property type="entry name" value="P-loop_NTPase"/>
</dbReference>
<dbReference type="SUPFAM" id="SSF52540">
    <property type="entry name" value="P-loop containing nucleoside triphosphate hydrolases"/>
    <property type="match status" value="1"/>
</dbReference>
<dbReference type="AlphaFoldDB" id="A0A8I1ECC2"/>
<comment type="caution">
    <text evidence="1">The sequence shown here is derived from an EMBL/GenBank/DDBJ whole genome shotgun (WGS) entry which is preliminary data.</text>
</comment>
<name>A0A8I1ECC2_PSEPU</name>
<reference evidence="1" key="1">
    <citation type="submission" date="2020-12" db="EMBL/GenBank/DDBJ databases">
        <title>Enhanced detection system for hospital associated transmission using whole genome sequencing surveillance.</title>
        <authorList>
            <person name="Harrison L.H."/>
            <person name="Van Tyne D."/>
            <person name="Marsh J.W."/>
            <person name="Griffith M.P."/>
            <person name="Snyder D.J."/>
            <person name="Cooper V.S."/>
            <person name="Mustapha M."/>
        </authorList>
    </citation>
    <scope>NUCLEOTIDE SEQUENCE</scope>
    <source>
        <strain evidence="1">PSB00042</strain>
    </source>
</reference>
<gene>
    <name evidence="1" type="ORF">JEU22_05890</name>
</gene>
<organism evidence="1 2">
    <name type="scientific">Pseudomonas putida</name>
    <name type="common">Arthrobacter siderocapsulatus</name>
    <dbReference type="NCBI Taxonomy" id="303"/>
    <lineage>
        <taxon>Bacteria</taxon>
        <taxon>Pseudomonadati</taxon>
        <taxon>Pseudomonadota</taxon>
        <taxon>Gammaproteobacteria</taxon>
        <taxon>Pseudomonadales</taxon>
        <taxon>Pseudomonadaceae</taxon>
        <taxon>Pseudomonas</taxon>
    </lineage>
</organism>
<evidence type="ECO:0000313" key="1">
    <source>
        <dbReference type="EMBL" id="MBI6883437.1"/>
    </source>
</evidence>
<sequence length="1068" mass="121275">MKSEHARQLVLERLRSDGTLRQHLERLGSTELLEALAVQLQAVAPGPGLISSDAALQAALCLTFSRDDIDAPTEQIEALLVQSRVQDANGLSRLKLDDGFRAEVLDNAQRRGVLQAALQLTHDKDRTQLAAKALDTLQLESAWLRQLLRNEPLDLDRYAPVQLQAICRARLALCECQHLRWQQPGLVKIQRQLQWLELIEPLRLMIGAPQRSPRISLQRDRFAGRVKELRQLRSFVDELASESTGELISRTFSKVQRHFSDRARLLMVSAQGGLGKSTLISKFAYDHAVSSRKMPFAYLDFDSAMLQPRVPLLLLAEVARQVALFYPDAFGIDEFIDNLREEVLLKSREAAAAEPESSKNRRRPKEDYFYWFRGWLEQILTINAAQTFLLVLDTVELVQSDPLAIEGLQQFLRELVHLDFPKLAVVVSGRAEVPELWEGIEHKWRVSKLQLEPLSVDDARRMVQLLGESLLEAQWQPQWSRKMISQSRNDASREPLSLRIAVETICQTDAALREQLVADIGRMGEDCGASQVDFVGRLYQKRILEHIDDPFARRLAWPGLVACRLSKALARDVLAGECGLTSEQAQNAYERLKRHVWIVTEEGGELRHRADLRARTLPLMRRHDEVLFKRICGLLNAYYLGKRPSTLQSQAEATYYQLLGDDREATQLLDHDEGGVLQQLLLQRQDDFAEQSLVTLELRVRQAITPLQDVEFLALPVALAWRHLDGAGQALKAMVDRRIDPRVLHLSRSIDVSPRRRLSAAQQTILIKTGRWKELLRRDFVEPVDTLDLHAAAFMANFLFAVSWMEEPWLHGFSRFLKSAEIADMAWTELVYLLLPAASISRELYHRVDAQLAKTDLRKRATVTTWLPMLRVGLAFGTQSLEMLFRALHRLRDVAKPINAVVSRAEFEILRSSRSLGGHRLESVDLPHFGMTNTSVNQDIYKAVFDILEEAGLRIASGGDWAVAARQDIRRFALAGEAGLSSPAGYLLAQSNGTLRGLRKRWNSSGRSNDLVQKCRFAEEQQQLALLLEDAQREAKEEVFLDNLELLEILCANWSAGLNEHFMDERIP</sequence>
<dbReference type="Proteomes" id="UP000637061">
    <property type="component" value="Unassembled WGS sequence"/>
</dbReference>
<proteinExistence type="predicted"/>
<accession>A0A8I1ECC2</accession>
<protein>
    <submittedName>
        <fullName evidence="1">Uncharacterized protein</fullName>
    </submittedName>
</protein>
<evidence type="ECO:0000313" key="2">
    <source>
        <dbReference type="Proteomes" id="UP000637061"/>
    </source>
</evidence>
<dbReference type="RefSeq" id="WP_198746963.1">
    <property type="nucleotide sequence ID" value="NZ_JAEHTE010000003.1"/>
</dbReference>
<dbReference type="Gene3D" id="3.40.50.300">
    <property type="entry name" value="P-loop containing nucleotide triphosphate hydrolases"/>
    <property type="match status" value="1"/>
</dbReference>
<dbReference type="EMBL" id="JAEHTE010000003">
    <property type="protein sequence ID" value="MBI6883437.1"/>
    <property type="molecule type" value="Genomic_DNA"/>
</dbReference>